<feature type="region of interest" description="Disordered" evidence="1">
    <location>
        <begin position="1"/>
        <end position="29"/>
    </location>
</feature>
<reference evidence="2" key="1">
    <citation type="submission" date="2023-02" db="EMBL/GenBank/DDBJ databases">
        <title>Identification and recombinant expression of a fungal hydrolase from Papiliotrema laurentii that hydrolyzes apple cutin and clears colloidal polyester polyurethane.</title>
        <authorList>
            <consortium name="DOE Joint Genome Institute"/>
            <person name="Roman V.A."/>
            <person name="Bojanowski C."/>
            <person name="Crable B.R."/>
            <person name="Wagner D.N."/>
            <person name="Hung C.S."/>
            <person name="Nadeau L.J."/>
            <person name="Schratz L."/>
            <person name="Haridas S."/>
            <person name="Pangilinan J."/>
            <person name="Lipzen A."/>
            <person name="Na H."/>
            <person name="Yan M."/>
            <person name="Ng V."/>
            <person name="Grigoriev I.V."/>
            <person name="Spatafora J.W."/>
            <person name="Barlow D."/>
            <person name="Biffinger J."/>
            <person name="Kelley-Loughnane N."/>
            <person name="Varaljay V.A."/>
            <person name="Crookes-Goodson W.J."/>
        </authorList>
    </citation>
    <scope>NUCLEOTIDE SEQUENCE</scope>
    <source>
        <strain evidence="2">5307AH</strain>
    </source>
</reference>
<organism evidence="2 3">
    <name type="scientific">Papiliotrema laurentii</name>
    <name type="common">Cryptococcus laurentii</name>
    <dbReference type="NCBI Taxonomy" id="5418"/>
    <lineage>
        <taxon>Eukaryota</taxon>
        <taxon>Fungi</taxon>
        <taxon>Dikarya</taxon>
        <taxon>Basidiomycota</taxon>
        <taxon>Agaricomycotina</taxon>
        <taxon>Tremellomycetes</taxon>
        <taxon>Tremellales</taxon>
        <taxon>Rhynchogastremaceae</taxon>
        <taxon>Papiliotrema</taxon>
    </lineage>
</organism>
<name>A0AAD9CUT9_PAPLA</name>
<dbReference type="AlphaFoldDB" id="A0AAD9CUT9"/>
<feature type="compositionally biased region" description="Basic and acidic residues" evidence="1">
    <location>
        <begin position="1"/>
        <end position="19"/>
    </location>
</feature>
<dbReference type="Proteomes" id="UP001182556">
    <property type="component" value="Unassembled WGS sequence"/>
</dbReference>
<dbReference type="EMBL" id="JAODAN010000012">
    <property type="protein sequence ID" value="KAK1920993.1"/>
    <property type="molecule type" value="Genomic_DNA"/>
</dbReference>
<comment type="caution">
    <text evidence="2">The sequence shown here is derived from an EMBL/GenBank/DDBJ whole genome shotgun (WGS) entry which is preliminary data.</text>
</comment>
<accession>A0AAD9CUT9</accession>
<protein>
    <submittedName>
        <fullName evidence="2">Uncharacterized protein</fullName>
    </submittedName>
</protein>
<gene>
    <name evidence="2" type="ORF">DB88DRAFT_475547</name>
</gene>
<sequence length="238" mass="27573">MAHLRAERPLPRELPKEEQDGPLTSARAWKSWKIPTTTRPRAYIIRTTPMAREDDDDYDQDYVPRSREVHSAPEANLTDLRSLVERRSLRRPQILATQWSPEHPYPDVCRFLASVAELEKVSDYLIVSNKIVRFFDRHAKKRHMRIHMDPELDVSTTTVKSFVNVCRRRFNVRFGLFITPVSSARQDANHTWLGLVFVDKAGVKHVGVWDRNHVQKLHDYGMTTENAASTKILCTTAS</sequence>
<proteinExistence type="predicted"/>
<evidence type="ECO:0000313" key="3">
    <source>
        <dbReference type="Proteomes" id="UP001182556"/>
    </source>
</evidence>
<evidence type="ECO:0000256" key="1">
    <source>
        <dbReference type="SAM" id="MobiDB-lite"/>
    </source>
</evidence>
<evidence type="ECO:0000313" key="2">
    <source>
        <dbReference type="EMBL" id="KAK1920993.1"/>
    </source>
</evidence>
<keyword evidence="3" id="KW-1185">Reference proteome</keyword>